<evidence type="ECO:0000259" key="1">
    <source>
        <dbReference type="Pfam" id="PF00535"/>
    </source>
</evidence>
<proteinExistence type="predicted"/>
<organism evidence="2 3">
    <name type="scientific">Eiseniibacteriota bacterium</name>
    <dbReference type="NCBI Taxonomy" id="2212470"/>
    <lineage>
        <taxon>Bacteria</taxon>
        <taxon>Candidatus Eiseniibacteriota</taxon>
    </lineage>
</organism>
<protein>
    <submittedName>
        <fullName evidence="2">Glycosyltransferase</fullName>
    </submittedName>
</protein>
<evidence type="ECO:0000313" key="2">
    <source>
        <dbReference type="EMBL" id="TMQ48761.1"/>
    </source>
</evidence>
<dbReference type="Proteomes" id="UP000320184">
    <property type="component" value="Unassembled WGS sequence"/>
</dbReference>
<dbReference type="InterPro" id="IPR050834">
    <property type="entry name" value="Glycosyltransf_2"/>
</dbReference>
<evidence type="ECO:0000313" key="3">
    <source>
        <dbReference type="Proteomes" id="UP000320184"/>
    </source>
</evidence>
<dbReference type="PANTHER" id="PTHR43685:SF2">
    <property type="entry name" value="GLYCOSYLTRANSFERASE 2-LIKE DOMAIN-CONTAINING PROTEIN"/>
    <property type="match status" value="1"/>
</dbReference>
<dbReference type="EMBL" id="VBOT01000134">
    <property type="protein sequence ID" value="TMQ48761.1"/>
    <property type="molecule type" value="Genomic_DNA"/>
</dbReference>
<dbReference type="SUPFAM" id="SSF53448">
    <property type="entry name" value="Nucleotide-diphospho-sugar transferases"/>
    <property type="match status" value="1"/>
</dbReference>
<dbReference type="AlphaFoldDB" id="A0A538SBL4"/>
<keyword evidence="2" id="KW-0808">Transferase</keyword>
<sequence length="331" mass="37612">MKVSLVLTVYNATWCVEHALDSVLRQSRVPEEILVCDDGSTDGTADLVEQRYGAAVSVLRLPHRNASATRREGLAHAGGDWLAFMDADDTWFPDKLERQLDFIARHPDVRMVMSDGVYGSAEGVLRESWLSDYFDPVREMVGDLFPPLIERCFPLMSSVMVERSAYREVGGLDPDITYSHDYDLWLRVLARHRGGLMADRLITYYSSPGALSRRYEERYRDDLAIMRRIQRGELGKRKPLQRRAARRAASLEFDLALLCLRTGRNEEAREHLWRAMARGPLRRRLIAGAGALAPDWWLTRLLRSRWIKQTAAASRQAPGILGVGDEAREAA</sequence>
<dbReference type="PANTHER" id="PTHR43685">
    <property type="entry name" value="GLYCOSYLTRANSFERASE"/>
    <property type="match status" value="1"/>
</dbReference>
<feature type="domain" description="Glycosyltransferase 2-like" evidence="1">
    <location>
        <begin position="4"/>
        <end position="109"/>
    </location>
</feature>
<dbReference type="InterPro" id="IPR029044">
    <property type="entry name" value="Nucleotide-diphossugar_trans"/>
</dbReference>
<dbReference type="Pfam" id="PF00535">
    <property type="entry name" value="Glycos_transf_2"/>
    <property type="match status" value="1"/>
</dbReference>
<comment type="caution">
    <text evidence="2">The sequence shown here is derived from an EMBL/GenBank/DDBJ whole genome shotgun (WGS) entry which is preliminary data.</text>
</comment>
<name>A0A538SBL4_UNCEI</name>
<accession>A0A538SBL4</accession>
<dbReference type="Gene3D" id="3.90.550.10">
    <property type="entry name" value="Spore Coat Polysaccharide Biosynthesis Protein SpsA, Chain A"/>
    <property type="match status" value="1"/>
</dbReference>
<reference evidence="2 3" key="1">
    <citation type="journal article" date="2019" name="Nat. Microbiol.">
        <title>Mediterranean grassland soil C-N compound turnover is dependent on rainfall and depth, and is mediated by genomically divergent microorganisms.</title>
        <authorList>
            <person name="Diamond S."/>
            <person name="Andeer P.F."/>
            <person name="Li Z."/>
            <person name="Crits-Christoph A."/>
            <person name="Burstein D."/>
            <person name="Anantharaman K."/>
            <person name="Lane K.R."/>
            <person name="Thomas B.C."/>
            <person name="Pan C."/>
            <person name="Northen T.R."/>
            <person name="Banfield J.F."/>
        </authorList>
    </citation>
    <scope>NUCLEOTIDE SEQUENCE [LARGE SCALE GENOMIC DNA]</scope>
    <source>
        <strain evidence="2">WS_3</strain>
    </source>
</reference>
<dbReference type="GO" id="GO:0016740">
    <property type="term" value="F:transferase activity"/>
    <property type="evidence" value="ECO:0007669"/>
    <property type="project" value="UniProtKB-KW"/>
</dbReference>
<gene>
    <name evidence="2" type="ORF">E6K73_11255</name>
</gene>
<dbReference type="InterPro" id="IPR001173">
    <property type="entry name" value="Glyco_trans_2-like"/>
</dbReference>